<dbReference type="Proteomes" id="UP000225740">
    <property type="component" value="Unassembled WGS sequence"/>
</dbReference>
<evidence type="ECO:0000313" key="2">
    <source>
        <dbReference type="EMBL" id="PHQ36100.1"/>
    </source>
</evidence>
<proteinExistence type="predicted"/>
<gene>
    <name evidence="2" type="ORF">CEE69_07545</name>
</gene>
<evidence type="ECO:0000256" key="1">
    <source>
        <dbReference type="SAM" id="Phobius"/>
    </source>
</evidence>
<keyword evidence="1" id="KW-0812">Transmembrane</keyword>
<accession>A0A2G1WBA4</accession>
<dbReference type="GeneID" id="90608056"/>
<keyword evidence="1" id="KW-0472">Membrane</keyword>
<keyword evidence="1" id="KW-1133">Transmembrane helix</keyword>
<name>A0A2G1WBA4_9BACT</name>
<reference evidence="2 3" key="1">
    <citation type="submission" date="2017-06" db="EMBL/GenBank/DDBJ databases">
        <title>Description of Rhodopirellula bahusiensis sp. nov.</title>
        <authorList>
            <person name="Kizina J."/>
            <person name="Harder J."/>
        </authorList>
    </citation>
    <scope>NUCLEOTIDE SEQUENCE [LARGE SCALE GENOMIC DNA]</scope>
    <source>
        <strain evidence="2 3">SWK21</strain>
    </source>
</reference>
<feature type="transmembrane region" description="Helical" evidence="1">
    <location>
        <begin position="77"/>
        <end position="96"/>
    </location>
</feature>
<feature type="transmembrane region" description="Helical" evidence="1">
    <location>
        <begin position="53"/>
        <end position="71"/>
    </location>
</feature>
<evidence type="ECO:0000313" key="3">
    <source>
        <dbReference type="Proteomes" id="UP000225740"/>
    </source>
</evidence>
<dbReference type="EMBL" id="NIZW01000004">
    <property type="protein sequence ID" value="PHQ36100.1"/>
    <property type="molecule type" value="Genomic_DNA"/>
</dbReference>
<protein>
    <submittedName>
        <fullName evidence="2">Uncharacterized protein</fullName>
    </submittedName>
</protein>
<organism evidence="2 3">
    <name type="scientific">Rhodopirellula bahusiensis</name>
    <dbReference type="NCBI Taxonomy" id="2014065"/>
    <lineage>
        <taxon>Bacteria</taxon>
        <taxon>Pseudomonadati</taxon>
        <taxon>Planctomycetota</taxon>
        <taxon>Planctomycetia</taxon>
        <taxon>Pirellulales</taxon>
        <taxon>Pirellulaceae</taxon>
        <taxon>Rhodopirellula</taxon>
    </lineage>
</organism>
<dbReference type="OrthoDB" id="282483at2"/>
<sequence>MADETPSLPPRCESDAECLAKAAGTAVGSLVVAFALMFLLHRGVGLMGRDARPAAFLGFALLYLLWPLFSLMPPRPYLFGMVAFPLFGIWLGMTYTGDMGAESYMFAAQPPCFGGLIGAVGTAWVAVHRAVKGW</sequence>
<keyword evidence="3" id="KW-1185">Reference proteome</keyword>
<dbReference type="AlphaFoldDB" id="A0A2G1WBA4"/>
<feature type="transmembrane region" description="Helical" evidence="1">
    <location>
        <begin position="20"/>
        <end position="41"/>
    </location>
</feature>
<comment type="caution">
    <text evidence="2">The sequence shown here is derived from an EMBL/GenBank/DDBJ whole genome shotgun (WGS) entry which is preliminary data.</text>
</comment>
<dbReference type="RefSeq" id="WP_099260180.1">
    <property type="nucleotide sequence ID" value="NZ_NIZW01000004.1"/>
</dbReference>